<name>A0A8S3ZI33_9EUPU</name>
<comment type="cofactor">
    <cofactor evidence="1 8">
        <name>pyridoxal 5'-phosphate</name>
        <dbReference type="ChEBI" id="CHEBI:597326"/>
    </cofactor>
</comment>
<dbReference type="EMBL" id="CAJHNH020003402">
    <property type="protein sequence ID" value="CAG5129224.1"/>
    <property type="molecule type" value="Genomic_DNA"/>
</dbReference>
<feature type="modified residue" description="N6-(pyridoxal phosphate)lysine" evidence="7">
    <location>
        <position position="224"/>
    </location>
</feature>
<evidence type="ECO:0000256" key="2">
    <source>
        <dbReference type="ARBA" id="ARBA00022898"/>
    </source>
</evidence>
<evidence type="ECO:0000256" key="5">
    <source>
        <dbReference type="ARBA" id="ARBA00093261"/>
    </source>
</evidence>
<sequence length="413" mass="45116">VREVPARNNYDLQVNGLGYQDVHPTTAATSARLIFKGTVTQPLVPPIYHSSTYVMEKLEDCFQGLTNGGSIYSRNSNLSTESTEAAISAIERGAGSLTFSSGMAAVTSCFLGFLKSGDHVIYQLPCYPSTITALKLLRDEFGVEITPIKDVTVDVVDSLIRPNTKMIWIETPCNPEIVVVDIAQFGALARSRDILLGVDGTFASPVLQPSIPHGVDFSVHSCTKYMGGHADLIGGCVTTRTIDQWRTLKKIQWTFGNMLSPHDASLLLRGLKTLPLRMERISSSAMKVATFLEQHPKVERVRYPGLKSHPQHEVARKQMTAYSGMIMAEIKGGEQGARAVAENVRLVRLAVSLGGTDSILEHPYSMTHGPYLLKPEEIAESGILPGMLRISIGLEEPEDIIKDLDQALAKVQL</sequence>
<reference evidence="9" key="1">
    <citation type="submission" date="2021-04" db="EMBL/GenBank/DDBJ databases">
        <authorList>
            <consortium name="Molecular Ecology Group"/>
        </authorList>
    </citation>
    <scope>NUCLEOTIDE SEQUENCE</scope>
</reference>
<dbReference type="Gene3D" id="3.90.1150.10">
    <property type="entry name" value="Aspartate Aminotransferase, domain 1"/>
    <property type="match status" value="1"/>
</dbReference>
<comment type="pathway">
    <text evidence="3">Amino-acid biosynthesis; L-methionine biosynthesis via de novo pathway; L-cystathionine from O-succinyl-L-homoserine: step 1/1.</text>
</comment>
<dbReference type="InterPro" id="IPR015422">
    <property type="entry name" value="PyrdxlP-dep_Trfase_small"/>
</dbReference>
<dbReference type="GO" id="GO:0016846">
    <property type="term" value="F:carbon-sulfur lyase activity"/>
    <property type="evidence" value="ECO:0007669"/>
    <property type="project" value="TreeGrafter"/>
</dbReference>
<organism evidence="9 10">
    <name type="scientific">Candidula unifasciata</name>
    <dbReference type="NCBI Taxonomy" id="100452"/>
    <lineage>
        <taxon>Eukaryota</taxon>
        <taxon>Metazoa</taxon>
        <taxon>Spiralia</taxon>
        <taxon>Lophotrochozoa</taxon>
        <taxon>Mollusca</taxon>
        <taxon>Gastropoda</taxon>
        <taxon>Heterobranchia</taxon>
        <taxon>Euthyneura</taxon>
        <taxon>Panpulmonata</taxon>
        <taxon>Eupulmonata</taxon>
        <taxon>Stylommatophora</taxon>
        <taxon>Helicina</taxon>
        <taxon>Helicoidea</taxon>
        <taxon>Geomitridae</taxon>
        <taxon>Candidula</taxon>
    </lineage>
</organism>
<dbReference type="InterPro" id="IPR000277">
    <property type="entry name" value="Cys/Met-Metab_PyrdxlP-dep_enz"/>
</dbReference>
<dbReference type="InterPro" id="IPR015421">
    <property type="entry name" value="PyrdxlP-dep_Trfase_major"/>
</dbReference>
<evidence type="ECO:0000256" key="6">
    <source>
        <dbReference type="ARBA" id="ARBA00093596"/>
    </source>
</evidence>
<dbReference type="GO" id="GO:0009086">
    <property type="term" value="P:methionine biosynthetic process"/>
    <property type="evidence" value="ECO:0007669"/>
    <property type="project" value="UniProtKB-ARBA"/>
</dbReference>
<comment type="catalytic activity">
    <reaction evidence="5">
        <text>O-phospho-L-homoserine + L-cysteine = L,L-cystathionine + phosphate</text>
        <dbReference type="Rhea" id="RHEA:80891"/>
        <dbReference type="ChEBI" id="CHEBI:35235"/>
        <dbReference type="ChEBI" id="CHEBI:43474"/>
        <dbReference type="ChEBI" id="CHEBI:57590"/>
        <dbReference type="ChEBI" id="CHEBI:58161"/>
        <dbReference type="EC" id="2.5.1.160"/>
    </reaction>
</comment>
<keyword evidence="2 7" id="KW-0663">Pyridoxal phosphate</keyword>
<dbReference type="Proteomes" id="UP000678393">
    <property type="component" value="Unassembled WGS sequence"/>
</dbReference>
<comment type="caution">
    <text evidence="9">The sequence shown here is derived from an EMBL/GenBank/DDBJ whole genome shotgun (WGS) entry which is preliminary data.</text>
</comment>
<dbReference type="PANTHER" id="PTHR11808">
    <property type="entry name" value="TRANS-SULFURATION ENZYME FAMILY MEMBER"/>
    <property type="match status" value="1"/>
</dbReference>
<dbReference type="InterPro" id="IPR015424">
    <property type="entry name" value="PyrdxlP-dep_Trfase"/>
</dbReference>
<dbReference type="AlphaFoldDB" id="A0A8S3ZI33"/>
<feature type="non-terminal residue" evidence="9">
    <location>
        <position position="1"/>
    </location>
</feature>
<dbReference type="GO" id="GO:0005737">
    <property type="term" value="C:cytoplasm"/>
    <property type="evidence" value="ECO:0007669"/>
    <property type="project" value="TreeGrafter"/>
</dbReference>
<dbReference type="PIRSF" id="PIRSF001434">
    <property type="entry name" value="CGS"/>
    <property type="match status" value="1"/>
</dbReference>
<dbReference type="Pfam" id="PF01053">
    <property type="entry name" value="Cys_Met_Meta_PP"/>
    <property type="match status" value="1"/>
</dbReference>
<dbReference type="OrthoDB" id="3512640at2759"/>
<keyword evidence="10" id="KW-1185">Reference proteome</keyword>
<protein>
    <recommendedName>
        <fullName evidence="6">plant cystathionine gamma-synthase</fullName>
        <ecNumber evidence="6">2.5.1.160</ecNumber>
    </recommendedName>
</protein>
<dbReference type="EC" id="2.5.1.160" evidence="6"/>
<dbReference type="Gene3D" id="3.40.640.10">
    <property type="entry name" value="Type I PLP-dependent aspartate aminotransferase-like (Major domain)"/>
    <property type="match status" value="1"/>
</dbReference>
<dbReference type="SUPFAM" id="SSF53383">
    <property type="entry name" value="PLP-dependent transferases"/>
    <property type="match status" value="1"/>
</dbReference>
<dbReference type="PANTHER" id="PTHR11808:SF80">
    <property type="entry name" value="CYSTATHIONINE GAMMA-LYASE"/>
    <property type="match status" value="1"/>
</dbReference>
<evidence type="ECO:0000313" key="9">
    <source>
        <dbReference type="EMBL" id="CAG5129224.1"/>
    </source>
</evidence>
<comment type="similarity">
    <text evidence="8">Belongs to the trans-sulfuration enzymes family.</text>
</comment>
<evidence type="ECO:0000256" key="7">
    <source>
        <dbReference type="PIRSR" id="PIRSR001434-2"/>
    </source>
</evidence>
<dbReference type="FunFam" id="3.40.640.10:FF:000046">
    <property type="entry name" value="Cystathionine gamma-lyase"/>
    <property type="match status" value="1"/>
</dbReference>
<proteinExistence type="inferred from homology"/>
<evidence type="ECO:0000256" key="4">
    <source>
        <dbReference type="ARBA" id="ARBA00093222"/>
    </source>
</evidence>
<dbReference type="CDD" id="cd00614">
    <property type="entry name" value="CGS_like"/>
    <property type="match status" value="1"/>
</dbReference>
<evidence type="ECO:0000256" key="1">
    <source>
        <dbReference type="ARBA" id="ARBA00001933"/>
    </source>
</evidence>
<dbReference type="FunFam" id="3.90.1150.10:FF:000033">
    <property type="entry name" value="Cystathionine gamma-synthase"/>
    <property type="match status" value="1"/>
</dbReference>
<gene>
    <name evidence="9" type="ORF">CUNI_LOCUS14782</name>
</gene>
<evidence type="ECO:0000256" key="3">
    <source>
        <dbReference type="ARBA" id="ARBA00060510"/>
    </source>
</evidence>
<evidence type="ECO:0000256" key="8">
    <source>
        <dbReference type="RuleBase" id="RU362118"/>
    </source>
</evidence>
<evidence type="ECO:0000313" key="10">
    <source>
        <dbReference type="Proteomes" id="UP000678393"/>
    </source>
</evidence>
<comment type="catalytic activity">
    <reaction evidence="4">
        <text>O-succinyl-L-homoserine + L-cysteine = L,L-cystathionine + succinate + H(+)</text>
        <dbReference type="Rhea" id="RHEA:20397"/>
        <dbReference type="ChEBI" id="CHEBI:15378"/>
        <dbReference type="ChEBI" id="CHEBI:30031"/>
        <dbReference type="ChEBI" id="CHEBI:35235"/>
        <dbReference type="ChEBI" id="CHEBI:57661"/>
        <dbReference type="ChEBI" id="CHEBI:58161"/>
    </reaction>
</comment>
<dbReference type="GO" id="GO:0030170">
    <property type="term" value="F:pyridoxal phosphate binding"/>
    <property type="evidence" value="ECO:0007669"/>
    <property type="project" value="InterPro"/>
</dbReference>
<accession>A0A8S3ZI33</accession>
<dbReference type="GO" id="GO:0019346">
    <property type="term" value="P:transsulfuration"/>
    <property type="evidence" value="ECO:0007669"/>
    <property type="project" value="InterPro"/>
</dbReference>